<dbReference type="PANTHER" id="PTHR45789:SF2">
    <property type="entry name" value="FI18025P1"/>
    <property type="match status" value="1"/>
</dbReference>
<dbReference type="PANTHER" id="PTHR45789">
    <property type="entry name" value="FI18025P1"/>
    <property type="match status" value="1"/>
</dbReference>
<keyword evidence="2 3" id="KW-0539">Nucleus</keyword>
<dbReference type="AlphaFoldDB" id="V2WN57"/>
<name>V2WN57_MONRO</name>
<gene>
    <name evidence="6" type="ORF">Moror_8439</name>
</gene>
<dbReference type="Gene3D" id="1.10.30.10">
    <property type="entry name" value="High mobility group box domain"/>
    <property type="match status" value="1"/>
</dbReference>
<protein>
    <submittedName>
        <fullName evidence="6">Rox1p</fullName>
    </submittedName>
</protein>
<dbReference type="CDD" id="cd01389">
    <property type="entry name" value="HMG-box_ROX1-like"/>
    <property type="match status" value="1"/>
</dbReference>
<dbReference type="PROSITE" id="PS50118">
    <property type="entry name" value="HMG_BOX_2"/>
    <property type="match status" value="1"/>
</dbReference>
<feature type="compositionally biased region" description="Polar residues" evidence="4">
    <location>
        <begin position="210"/>
        <end position="227"/>
    </location>
</feature>
<evidence type="ECO:0000259" key="5">
    <source>
        <dbReference type="PROSITE" id="PS50118"/>
    </source>
</evidence>
<reference evidence="6 7" key="1">
    <citation type="journal article" date="2014" name="BMC Genomics">
        <title>Genome and secretome analysis of the hemibiotrophic fungal pathogen, Moniliophthora roreri, which causes frosty pod rot disease of cacao: mechanisms of the biotrophic and necrotrophic phases.</title>
        <authorList>
            <person name="Meinhardt L.W."/>
            <person name="Costa G.G.L."/>
            <person name="Thomazella D.P.T."/>
            <person name="Teixeira P.J.P.L."/>
            <person name="Carazzolle M.F."/>
            <person name="Schuster S.C."/>
            <person name="Carlson J.E."/>
            <person name="Guiltinan M.J."/>
            <person name="Mieczkowski P."/>
            <person name="Farmer A."/>
            <person name="Ramaraj T."/>
            <person name="Crozier J."/>
            <person name="Davis R.E."/>
            <person name="Shao J."/>
            <person name="Melnick R.L."/>
            <person name="Pereira G.A.G."/>
            <person name="Bailey B.A."/>
        </authorList>
    </citation>
    <scope>NUCLEOTIDE SEQUENCE [LARGE SCALE GENOMIC DNA]</scope>
    <source>
        <strain evidence="6 7">MCA 2997</strain>
    </source>
</reference>
<dbReference type="InterPro" id="IPR051356">
    <property type="entry name" value="SOX/SOX-like_TF"/>
</dbReference>
<evidence type="ECO:0000256" key="1">
    <source>
        <dbReference type="ARBA" id="ARBA00023125"/>
    </source>
</evidence>
<feature type="compositionally biased region" description="Low complexity" evidence="4">
    <location>
        <begin position="183"/>
        <end position="199"/>
    </location>
</feature>
<dbReference type="GO" id="GO:0005634">
    <property type="term" value="C:nucleus"/>
    <property type="evidence" value="ECO:0007669"/>
    <property type="project" value="UniProtKB-UniRule"/>
</dbReference>
<feature type="domain" description="HMG box" evidence="5">
    <location>
        <begin position="21"/>
        <end position="101"/>
    </location>
</feature>
<dbReference type="HOGENOM" id="CLU_1019723_0_0_1"/>
<dbReference type="SUPFAM" id="SSF47095">
    <property type="entry name" value="HMG-box"/>
    <property type="match status" value="1"/>
</dbReference>
<dbReference type="Pfam" id="PF00505">
    <property type="entry name" value="HMG_box"/>
    <property type="match status" value="1"/>
</dbReference>
<evidence type="ECO:0000256" key="3">
    <source>
        <dbReference type="PROSITE-ProRule" id="PRU00267"/>
    </source>
</evidence>
<comment type="caution">
    <text evidence="6">The sequence shown here is derived from an EMBL/GenBank/DDBJ whole genome shotgun (WGS) entry which is preliminary data.</text>
</comment>
<feature type="DNA-binding region" description="HMG box" evidence="3">
    <location>
        <begin position="21"/>
        <end position="101"/>
    </location>
</feature>
<dbReference type="SMART" id="SM00398">
    <property type="entry name" value="HMG"/>
    <property type="match status" value="1"/>
</dbReference>
<feature type="region of interest" description="Disordered" evidence="4">
    <location>
        <begin position="1"/>
        <end position="22"/>
    </location>
</feature>
<dbReference type="EMBL" id="AWSO01002123">
    <property type="protein sequence ID" value="ESK81986.1"/>
    <property type="molecule type" value="Genomic_DNA"/>
</dbReference>
<evidence type="ECO:0000256" key="4">
    <source>
        <dbReference type="SAM" id="MobiDB-lite"/>
    </source>
</evidence>
<keyword evidence="7" id="KW-1185">Reference proteome</keyword>
<dbReference type="GO" id="GO:0000978">
    <property type="term" value="F:RNA polymerase II cis-regulatory region sequence-specific DNA binding"/>
    <property type="evidence" value="ECO:0007669"/>
    <property type="project" value="TreeGrafter"/>
</dbReference>
<feature type="compositionally biased region" description="Polar residues" evidence="4">
    <location>
        <begin position="1"/>
        <end position="16"/>
    </location>
</feature>
<dbReference type="InterPro" id="IPR009071">
    <property type="entry name" value="HMG_box_dom"/>
</dbReference>
<keyword evidence="1 3" id="KW-0238">DNA-binding</keyword>
<feature type="region of interest" description="Disordered" evidence="4">
    <location>
        <begin position="74"/>
        <end position="227"/>
    </location>
</feature>
<proteinExistence type="predicted"/>
<evidence type="ECO:0000313" key="6">
    <source>
        <dbReference type="EMBL" id="ESK81986.1"/>
    </source>
</evidence>
<sequence length="273" mass="30824">MPPIRSNNTTPGSQNDVTRRIPRPPNAFFLFRKDYNDGDLIALSFVIPEHRQLPGVSVHQWNVSTITSAAWRSMTKAEKQRWYRKQEEAKREHERRYPGYKYRPVSKKTRRKRQTKRNKQTENSGENHNDDGNEDAGSPPESTSPVDHHDGPGYSDPPTSLLAAPPPYAPTDAYHSNSDYYATSSTSNSSSHPSEFPNSSHHEIAGFHPSPTSCSVKPNPNTRAYSPQLYNDRANYFEQSNFAGPSAVAYNNYSAEYPTGPQNVPFDVPEIRI</sequence>
<dbReference type="GO" id="GO:0000981">
    <property type="term" value="F:DNA-binding transcription factor activity, RNA polymerase II-specific"/>
    <property type="evidence" value="ECO:0007669"/>
    <property type="project" value="TreeGrafter"/>
</dbReference>
<dbReference type="OrthoDB" id="6247875at2759"/>
<dbReference type="InterPro" id="IPR036910">
    <property type="entry name" value="HMG_box_dom_sf"/>
</dbReference>
<feature type="compositionally biased region" description="Basic residues" evidence="4">
    <location>
        <begin position="104"/>
        <end position="118"/>
    </location>
</feature>
<accession>V2WN57</accession>
<evidence type="ECO:0000256" key="2">
    <source>
        <dbReference type="ARBA" id="ARBA00023242"/>
    </source>
</evidence>
<organism evidence="6 7">
    <name type="scientific">Moniliophthora roreri (strain MCA 2997)</name>
    <name type="common">Cocoa frosty pod rot fungus</name>
    <name type="synonym">Crinipellis roreri</name>
    <dbReference type="NCBI Taxonomy" id="1381753"/>
    <lineage>
        <taxon>Eukaryota</taxon>
        <taxon>Fungi</taxon>
        <taxon>Dikarya</taxon>
        <taxon>Basidiomycota</taxon>
        <taxon>Agaricomycotina</taxon>
        <taxon>Agaricomycetes</taxon>
        <taxon>Agaricomycetidae</taxon>
        <taxon>Agaricales</taxon>
        <taxon>Marasmiineae</taxon>
        <taxon>Marasmiaceae</taxon>
        <taxon>Moniliophthora</taxon>
    </lineage>
</organism>
<dbReference type="Proteomes" id="UP000017559">
    <property type="component" value="Unassembled WGS sequence"/>
</dbReference>
<dbReference type="KEGG" id="mrr:Moror_8439"/>
<evidence type="ECO:0000313" key="7">
    <source>
        <dbReference type="Proteomes" id="UP000017559"/>
    </source>
</evidence>
<feature type="compositionally biased region" description="Basic and acidic residues" evidence="4">
    <location>
        <begin position="75"/>
        <end position="97"/>
    </location>
</feature>